<dbReference type="PANTHER" id="PTHR39426">
    <property type="entry name" value="HOMOLOGY TO DEATH-ON-CURING PROTEIN OF PHAGE P1"/>
    <property type="match status" value="1"/>
</dbReference>
<dbReference type="Proteomes" id="UP001596378">
    <property type="component" value="Unassembled WGS sequence"/>
</dbReference>
<dbReference type="InterPro" id="IPR053737">
    <property type="entry name" value="Type_II_TA_Toxin"/>
</dbReference>
<dbReference type="NCBIfam" id="TIGR01550">
    <property type="entry name" value="DOC_P1"/>
    <property type="match status" value="1"/>
</dbReference>
<proteinExistence type="predicted"/>
<protein>
    <submittedName>
        <fullName evidence="2">Type II toxin-antitoxin system death-on-curing family toxin</fullName>
    </submittedName>
</protein>
<dbReference type="InterPro" id="IPR006440">
    <property type="entry name" value="Doc"/>
</dbReference>
<sequence length="128" mass="14374">MIVKLTKQQIIQFHDSLLSRHGGLQGIREPGYLDLIIEKPYTAYFGEEQYPGIFMKAAVYWHGLATAHCFSDGNKRTATMTALVFLSLNGCILTATDDELFGTVLQIATGRMQLKDLASWIELNSEFK</sequence>
<gene>
    <name evidence="2" type="ORF">ACFQMJ_21235</name>
</gene>
<evidence type="ECO:0000259" key="1">
    <source>
        <dbReference type="PROSITE" id="PS51459"/>
    </source>
</evidence>
<dbReference type="EMBL" id="JBHTAI010000014">
    <property type="protein sequence ID" value="MFC7151069.1"/>
    <property type="molecule type" value="Genomic_DNA"/>
</dbReference>
<accession>A0ABW2FGK1</accession>
<evidence type="ECO:0000313" key="2">
    <source>
        <dbReference type="EMBL" id="MFC7151069.1"/>
    </source>
</evidence>
<dbReference type="PANTHER" id="PTHR39426:SF1">
    <property type="entry name" value="HOMOLOGY TO DEATH-ON-CURING PROTEIN OF PHAGE P1"/>
    <property type="match status" value="1"/>
</dbReference>
<feature type="domain" description="Fido" evidence="1">
    <location>
        <begin position="5"/>
        <end position="123"/>
    </location>
</feature>
<evidence type="ECO:0000313" key="3">
    <source>
        <dbReference type="Proteomes" id="UP001596378"/>
    </source>
</evidence>
<dbReference type="PROSITE" id="PS51459">
    <property type="entry name" value="FIDO"/>
    <property type="match status" value="1"/>
</dbReference>
<dbReference type="InterPro" id="IPR003812">
    <property type="entry name" value="Fido"/>
</dbReference>
<dbReference type="RefSeq" id="WP_378049708.1">
    <property type="nucleotide sequence ID" value="NZ_JBHMDN010000021.1"/>
</dbReference>
<reference evidence="3" key="1">
    <citation type="journal article" date="2019" name="Int. J. Syst. Evol. Microbiol.">
        <title>The Global Catalogue of Microorganisms (GCM) 10K type strain sequencing project: providing services to taxonomists for standard genome sequencing and annotation.</title>
        <authorList>
            <consortium name="The Broad Institute Genomics Platform"/>
            <consortium name="The Broad Institute Genome Sequencing Center for Infectious Disease"/>
            <person name="Wu L."/>
            <person name="Ma J."/>
        </authorList>
    </citation>
    <scope>NUCLEOTIDE SEQUENCE [LARGE SCALE GENOMIC DNA]</scope>
    <source>
        <strain evidence="3">KCTC 12907</strain>
    </source>
</reference>
<name>A0ABW2FGK1_9BACL</name>
<dbReference type="PIRSF" id="PIRSF018297">
    <property type="entry name" value="Doc"/>
    <property type="match status" value="1"/>
</dbReference>
<dbReference type="Pfam" id="PF02661">
    <property type="entry name" value="Fic"/>
    <property type="match status" value="1"/>
</dbReference>
<dbReference type="SUPFAM" id="SSF140931">
    <property type="entry name" value="Fic-like"/>
    <property type="match status" value="1"/>
</dbReference>
<keyword evidence="3" id="KW-1185">Reference proteome</keyword>
<dbReference type="Gene3D" id="1.20.120.1870">
    <property type="entry name" value="Fic/DOC protein, Fido domain"/>
    <property type="match status" value="1"/>
</dbReference>
<dbReference type="InterPro" id="IPR036597">
    <property type="entry name" value="Fido-like_dom_sf"/>
</dbReference>
<organism evidence="2 3">
    <name type="scientific">Cohnella cellulosilytica</name>
    <dbReference type="NCBI Taxonomy" id="986710"/>
    <lineage>
        <taxon>Bacteria</taxon>
        <taxon>Bacillati</taxon>
        <taxon>Bacillota</taxon>
        <taxon>Bacilli</taxon>
        <taxon>Bacillales</taxon>
        <taxon>Paenibacillaceae</taxon>
        <taxon>Cohnella</taxon>
    </lineage>
</organism>
<comment type="caution">
    <text evidence="2">The sequence shown here is derived from an EMBL/GenBank/DDBJ whole genome shotgun (WGS) entry which is preliminary data.</text>
</comment>